<dbReference type="PANTHER" id="PTHR33279">
    <property type="entry name" value="SULFUR CARRIER PROTEIN YEDF-RELATED"/>
    <property type="match status" value="1"/>
</dbReference>
<feature type="domain" description="UPF0033" evidence="2">
    <location>
        <begin position="3"/>
        <end position="27"/>
    </location>
</feature>
<reference evidence="3 4" key="2">
    <citation type="submission" date="2008-10" db="EMBL/GenBank/DDBJ databases">
        <title>Draft genome sequence of Clostridium hiranonis (DSM 13275).</title>
        <authorList>
            <person name="Sudarsanam P."/>
            <person name="Ley R."/>
            <person name="Guruge J."/>
            <person name="Turnbaugh P.J."/>
            <person name="Mahowald M."/>
            <person name="Liep D."/>
            <person name="Gordon J."/>
        </authorList>
    </citation>
    <scope>NUCLEOTIDE SEQUENCE [LARGE SCALE GENOMIC DNA]</scope>
    <source>
        <strain evidence="3 4">DSM 13275</strain>
    </source>
</reference>
<gene>
    <name evidence="3" type="ORF">CLOHIR_00281</name>
</gene>
<name>B6FWN2_PEPHT</name>
<dbReference type="RefSeq" id="WP_006439202.1">
    <property type="nucleotide sequence ID" value="NZ_DS995355.1"/>
</dbReference>
<evidence type="ECO:0000259" key="2">
    <source>
        <dbReference type="PROSITE" id="PS01148"/>
    </source>
</evidence>
<evidence type="ECO:0000313" key="3">
    <source>
        <dbReference type="EMBL" id="EEA86139.1"/>
    </source>
</evidence>
<dbReference type="AlphaFoldDB" id="B6FWN2"/>
<reference evidence="3 4" key="1">
    <citation type="submission" date="2008-09" db="EMBL/GenBank/DDBJ databases">
        <authorList>
            <person name="Fulton L."/>
            <person name="Clifton S."/>
            <person name="Fulton B."/>
            <person name="Xu J."/>
            <person name="Minx P."/>
            <person name="Pepin K.H."/>
            <person name="Johnson M."/>
            <person name="Thiruvilangam P."/>
            <person name="Bhonagiri V."/>
            <person name="Nash W.E."/>
            <person name="Mardis E.R."/>
            <person name="Wilson R.K."/>
        </authorList>
    </citation>
    <scope>NUCLEOTIDE SEQUENCE [LARGE SCALE GENOMIC DNA]</scope>
    <source>
        <strain evidence="3 4">DSM 13275</strain>
    </source>
</reference>
<dbReference type="CDD" id="cd03421">
    <property type="entry name" value="SirA_like_N"/>
    <property type="match status" value="1"/>
</dbReference>
<dbReference type="OrthoDB" id="9797352at2"/>
<evidence type="ECO:0000313" key="4">
    <source>
        <dbReference type="Proteomes" id="UP000003178"/>
    </source>
</evidence>
<comment type="caution">
    <text evidence="3">The sequence shown here is derived from an EMBL/GenBank/DDBJ whole genome shotgun (WGS) entry which is preliminary data.</text>
</comment>
<dbReference type="EMBL" id="ABWP01000010">
    <property type="protein sequence ID" value="EEA86139.1"/>
    <property type="molecule type" value="Genomic_DNA"/>
</dbReference>
<dbReference type="Pfam" id="PF01206">
    <property type="entry name" value="TusA"/>
    <property type="match status" value="1"/>
</dbReference>
<dbReference type="eggNOG" id="COG0425">
    <property type="taxonomic scope" value="Bacteria"/>
</dbReference>
<keyword evidence="4" id="KW-1185">Reference proteome</keyword>
<dbReference type="HOGENOM" id="CLU_165255_0_2_9"/>
<dbReference type="STRING" id="500633.CLOHIR_00281"/>
<dbReference type="PROSITE" id="PS01148">
    <property type="entry name" value="UPF0033"/>
    <property type="match status" value="1"/>
</dbReference>
<dbReference type="PANTHER" id="PTHR33279:SF6">
    <property type="entry name" value="SULFUR CARRIER PROTEIN YEDF-RELATED"/>
    <property type="match status" value="1"/>
</dbReference>
<proteinExistence type="inferred from homology"/>
<accession>B6FWN2</accession>
<dbReference type="InterPro" id="IPR036868">
    <property type="entry name" value="TusA-like_sf"/>
</dbReference>
<dbReference type="SUPFAM" id="SSF64307">
    <property type="entry name" value="SirA-like"/>
    <property type="match status" value="1"/>
</dbReference>
<dbReference type="InterPro" id="IPR001455">
    <property type="entry name" value="TusA-like"/>
</dbReference>
<dbReference type="Proteomes" id="UP000003178">
    <property type="component" value="Unassembled WGS sequence"/>
</dbReference>
<organism evidence="3 4">
    <name type="scientific">Peptacetobacter hiranonis (strain DSM 13275 / JCM 10541 / KCTC 15199 / TO-931)</name>
    <name type="common">Clostridium hiranonis</name>
    <dbReference type="NCBI Taxonomy" id="500633"/>
    <lineage>
        <taxon>Bacteria</taxon>
        <taxon>Bacillati</taxon>
        <taxon>Bacillota</taxon>
        <taxon>Clostridia</taxon>
        <taxon>Peptostreptococcales</taxon>
        <taxon>Peptostreptococcaceae</taxon>
        <taxon>Peptacetobacter</taxon>
    </lineage>
</organism>
<comment type="similarity">
    <text evidence="1">Belongs to the sulfur carrier protein TusA family.</text>
</comment>
<evidence type="ECO:0000256" key="1">
    <source>
        <dbReference type="ARBA" id="ARBA00008984"/>
    </source>
</evidence>
<dbReference type="Gene3D" id="3.30.110.40">
    <property type="entry name" value="TusA-like domain"/>
    <property type="match status" value="1"/>
</dbReference>
<sequence length="68" mass="7357">MRIDARGLSCPQPVLMTKKGVAESPNGVEVLVDNMTACNNVKKFLKNAGFNVTVEEVGDEEFLISSSK</sequence>
<protein>
    <recommendedName>
        <fullName evidence="2">UPF0033 domain-containing protein</fullName>
    </recommendedName>
</protein>